<evidence type="ECO:0000256" key="3">
    <source>
        <dbReference type="ARBA" id="ARBA00012421"/>
    </source>
</evidence>
<dbReference type="AlphaFoldDB" id="A0A840I9T5"/>
<keyword evidence="4 7" id="KW-0663">Pyridoxal phosphate</keyword>
<dbReference type="GO" id="GO:0004351">
    <property type="term" value="F:glutamate decarboxylase activity"/>
    <property type="evidence" value="ECO:0007669"/>
    <property type="project" value="UniProtKB-EC"/>
</dbReference>
<dbReference type="Gene3D" id="3.40.640.10">
    <property type="entry name" value="Type I PLP-dependent aspartate aminotransferase-like (Major domain)"/>
    <property type="match status" value="1"/>
</dbReference>
<evidence type="ECO:0000256" key="9">
    <source>
        <dbReference type="RuleBase" id="RU361171"/>
    </source>
</evidence>
<dbReference type="Gene3D" id="4.10.280.50">
    <property type="match status" value="1"/>
</dbReference>
<dbReference type="SUPFAM" id="SSF53383">
    <property type="entry name" value="PLP-dependent transferases"/>
    <property type="match status" value="1"/>
</dbReference>
<protein>
    <recommendedName>
        <fullName evidence="3 9">Glutamate decarboxylase</fullName>
        <ecNumber evidence="3 9">4.1.1.15</ecNumber>
    </recommendedName>
</protein>
<comment type="cofactor">
    <cofactor evidence="1 7 8">
        <name>pyridoxal 5'-phosphate</name>
        <dbReference type="ChEBI" id="CHEBI:597326"/>
    </cofactor>
</comment>
<sequence>MLDERTENGREVNFAERYFTEPAPVRELPEHSRDPRVARALVESEMLLDGDPAKNLATFVTTFMEPEAQDVIATNLHRNWIDHAEYPRTAEIANRCVRMLHHLFHGPGEPEAPGTATAGSSEAVMLGALAMKWRWRNARAAAGKPADRPNLVYGADVHVVWDKFCRYFDVEPRQADLPRGQTTVGAEELAPLIDENTIGVVAVVGTTFTGECDAVAQIDAHLRELKGRGLDVPMHVDAASGGFVFPFSHPDFDWDFRLESVKSINVSGHKFGLVYPGVGWLVFRDEEQLPEQLVFYEDYLGERDATFTLNFSGSSAFILAQYYNFVRFGRQGYASLVRTMDKNAAALADRLRAEDALELFDDDEPRLPLVISRVREDEPFTATDLVGELAQRRGWMVPAYMLPPQNDDQQIMRMLVKVNQTRELADALADDVSASIADLRRRAAGHRVPGPVHSGHGY</sequence>
<name>A0A840I9T5_9ACTN</name>
<dbReference type="InterPro" id="IPR010107">
    <property type="entry name" value="Glutamate_decarboxylase"/>
</dbReference>
<proteinExistence type="inferred from homology"/>
<evidence type="ECO:0000256" key="2">
    <source>
        <dbReference type="ARBA" id="ARBA00009533"/>
    </source>
</evidence>
<dbReference type="GO" id="GO:0004058">
    <property type="term" value="F:aromatic-L-amino-acid decarboxylase activity"/>
    <property type="evidence" value="ECO:0007669"/>
    <property type="project" value="UniProtKB-ARBA"/>
</dbReference>
<dbReference type="Proteomes" id="UP000585272">
    <property type="component" value="Unassembled WGS sequence"/>
</dbReference>
<dbReference type="PANTHER" id="PTHR43321">
    <property type="entry name" value="GLUTAMATE DECARBOXYLASE"/>
    <property type="match status" value="1"/>
</dbReference>
<dbReference type="NCBIfam" id="TIGR01788">
    <property type="entry name" value="Glu-decarb-GAD"/>
    <property type="match status" value="1"/>
</dbReference>
<dbReference type="InterPro" id="IPR002129">
    <property type="entry name" value="PyrdxlP-dep_de-COase"/>
</dbReference>
<comment type="caution">
    <text evidence="10">The sequence shown here is derived from an EMBL/GenBank/DDBJ whole genome shotgun (WGS) entry which is preliminary data.</text>
</comment>
<comment type="similarity">
    <text evidence="2 8">Belongs to the group II decarboxylase family.</text>
</comment>
<evidence type="ECO:0000256" key="4">
    <source>
        <dbReference type="ARBA" id="ARBA00022898"/>
    </source>
</evidence>
<dbReference type="EMBL" id="JACHNU010000001">
    <property type="protein sequence ID" value="MBB4661362.1"/>
    <property type="molecule type" value="Genomic_DNA"/>
</dbReference>
<comment type="catalytic activity">
    <reaction evidence="6 9">
        <text>L-glutamate + H(+) = 4-aminobutanoate + CO2</text>
        <dbReference type="Rhea" id="RHEA:17785"/>
        <dbReference type="ChEBI" id="CHEBI:15378"/>
        <dbReference type="ChEBI" id="CHEBI:16526"/>
        <dbReference type="ChEBI" id="CHEBI:29985"/>
        <dbReference type="ChEBI" id="CHEBI:59888"/>
        <dbReference type="EC" id="4.1.1.15"/>
    </reaction>
</comment>
<dbReference type="InterPro" id="IPR015424">
    <property type="entry name" value="PyrdxlP-dep_Trfase"/>
</dbReference>
<dbReference type="Pfam" id="PF00282">
    <property type="entry name" value="Pyridoxal_deC"/>
    <property type="match status" value="1"/>
</dbReference>
<reference evidence="10 11" key="1">
    <citation type="submission" date="2020-08" db="EMBL/GenBank/DDBJ databases">
        <title>Genomic Encyclopedia of Archaeal and Bacterial Type Strains, Phase II (KMG-II): from individual species to whole genera.</title>
        <authorList>
            <person name="Goeker M."/>
        </authorList>
    </citation>
    <scope>NUCLEOTIDE SEQUENCE [LARGE SCALE GENOMIC DNA]</scope>
    <source>
        <strain evidence="10 11">DSM 23288</strain>
    </source>
</reference>
<accession>A0A840I9T5</accession>
<gene>
    <name evidence="10" type="ORF">BDZ31_000935</name>
</gene>
<evidence type="ECO:0000256" key="6">
    <source>
        <dbReference type="ARBA" id="ARBA00048868"/>
    </source>
</evidence>
<keyword evidence="5 8" id="KW-0456">Lyase</keyword>
<evidence type="ECO:0000313" key="10">
    <source>
        <dbReference type="EMBL" id="MBB4661362.1"/>
    </source>
</evidence>
<dbReference type="GO" id="GO:0005829">
    <property type="term" value="C:cytosol"/>
    <property type="evidence" value="ECO:0007669"/>
    <property type="project" value="TreeGrafter"/>
</dbReference>
<organism evidence="10 11">
    <name type="scientific">Conexibacter arvalis</name>
    <dbReference type="NCBI Taxonomy" id="912552"/>
    <lineage>
        <taxon>Bacteria</taxon>
        <taxon>Bacillati</taxon>
        <taxon>Actinomycetota</taxon>
        <taxon>Thermoleophilia</taxon>
        <taxon>Solirubrobacterales</taxon>
        <taxon>Conexibacteraceae</taxon>
        <taxon>Conexibacter</taxon>
    </lineage>
</organism>
<dbReference type="GO" id="GO:0030170">
    <property type="term" value="F:pyridoxal phosphate binding"/>
    <property type="evidence" value="ECO:0007669"/>
    <property type="project" value="InterPro"/>
</dbReference>
<dbReference type="GO" id="GO:0006538">
    <property type="term" value="P:L-glutamate catabolic process"/>
    <property type="evidence" value="ECO:0007669"/>
    <property type="project" value="TreeGrafter"/>
</dbReference>
<dbReference type="EC" id="4.1.1.15" evidence="3 9"/>
<keyword evidence="11" id="KW-1185">Reference proteome</keyword>
<dbReference type="Gene3D" id="3.90.1150.160">
    <property type="match status" value="1"/>
</dbReference>
<evidence type="ECO:0000256" key="8">
    <source>
        <dbReference type="RuleBase" id="RU000382"/>
    </source>
</evidence>
<feature type="modified residue" description="N6-(pyridoxal phosphate)lysine" evidence="7">
    <location>
        <position position="270"/>
    </location>
</feature>
<keyword evidence="9" id="KW-0210">Decarboxylase</keyword>
<evidence type="ECO:0000256" key="1">
    <source>
        <dbReference type="ARBA" id="ARBA00001933"/>
    </source>
</evidence>
<dbReference type="RefSeq" id="WP_183339460.1">
    <property type="nucleotide sequence ID" value="NZ_JACHNU010000001.1"/>
</dbReference>
<dbReference type="InterPro" id="IPR015421">
    <property type="entry name" value="PyrdxlP-dep_Trfase_major"/>
</dbReference>
<evidence type="ECO:0000313" key="11">
    <source>
        <dbReference type="Proteomes" id="UP000585272"/>
    </source>
</evidence>
<evidence type="ECO:0000256" key="7">
    <source>
        <dbReference type="PIRSR" id="PIRSR602129-50"/>
    </source>
</evidence>
<evidence type="ECO:0000256" key="5">
    <source>
        <dbReference type="ARBA" id="ARBA00023239"/>
    </source>
</evidence>
<dbReference type="PANTHER" id="PTHR43321:SF3">
    <property type="entry name" value="GLUTAMATE DECARBOXYLASE"/>
    <property type="match status" value="1"/>
</dbReference>